<organism evidence="3 4">
    <name type="scientific">Dyella japonica A8</name>
    <dbReference type="NCBI Taxonomy" id="1217721"/>
    <lineage>
        <taxon>Bacteria</taxon>
        <taxon>Pseudomonadati</taxon>
        <taxon>Pseudomonadota</taxon>
        <taxon>Gammaproteobacteria</taxon>
        <taxon>Lysobacterales</taxon>
        <taxon>Rhodanobacteraceae</taxon>
        <taxon>Dyella</taxon>
    </lineage>
</organism>
<dbReference type="AlphaFoldDB" id="A0A075JXV2"/>
<feature type="signal peptide" evidence="2">
    <location>
        <begin position="1"/>
        <end position="22"/>
    </location>
</feature>
<proteinExistence type="predicted"/>
<keyword evidence="2" id="KW-0732">Signal</keyword>
<feature type="compositionally biased region" description="Low complexity" evidence="1">
    <location>
        <begin position="47"/>
        <end position="67"/>
    </location>
</feature>
<accession>A0A075JXV2</accession>
<evidence type="ECO:0000256" key="1">
    <source>
        <dbReference type="SAM" id="MobiDB-lite"/>
    </source>
</evidence>
<keyword evidence="4" id="KW-1185">Reference proteome</keyword>
<evidence type="ECO:0000256" key="2">
    <source>
        <dbReference type="SAM" id="SignalP"/>
    </source>
</evidence>
<evidence type="ECO:0000313" key="3">
    <source>
        <dbReference type="EMBL" id="AIF46699.1"/>
    </source>
</evidence>
<evidence type="ECO:0000313" key="4">
    <source>
        <dbReference type="Proteomes" id="UP000027987"/>
    </source>
</evidence>
<feature type="chain" id="PRO_5001706627" evidence="2">
    <location>
        <begin position="23"/>
        <end position="163"/>
    </location>
</feature>
<dbReference type="STRING" id="1217721.HY57_05190"/>
<dbReference type="HOGENOM" id="CLU_126556_0_0_6"/>
<gene>
    <name evidence="3" type="ORF">HY57_05190</name>
</gene>
<name>A0A075JXV2_9GAMM</name>
<dbReference type="Proteomes" id="UP000027987">
    <property type="component" value="Chromosome"/>
</dbReference>
<sequence length="163" mass="17305">MALHGAFLLCAAALVFSPPVEAARGGRGGGNYQPRASSRSSINAPARNNTGNRNFNNSNVNNRNVNRNTNINQNVNVNRNVNVDVDNGWDHRGWNDHPVATAAAVTATVAVTAAVVGSVVHSVPPNCQTVVTNGVTYSQCGNTWYQPSYAGSQVQYVVVNPPY</sequence>
<feature type="region of interest" description="Disordered" evidence="1">
    <location>
        <begin position="23"/>
        <end position="67"/>
    </location>
</feature>
<feature type="compositionally biased region" description="Polar residues" evidence="1">
    <location>
        <begin position="34"/>
        <end position="43"/>
    </location>
</feature>
<dbReference type="EMBL" id="CP008884">
    <property type="protein sequence ID" value="AIF46699.1"/>
    <property type="molecule type" value="Genomic_DNA"/>
</dbReference>
<reference evidence="3 4" key="1">
    <citation type="submission" date="2014-07" db="EMBL/GenBank/DDBJ databases">
        <title>Complete Genome Sequence of Dyella japonica Strain A8 Isolated from Malaysian Tropical Soil.</title>
        <authorList>
            <person name="Hui R.K.H."/>
            <person name="Chen J.-W."/>
            <person name="Chan K.-G."/>
            <person name="Leung F.C.C."/>
        </authorList>
    </citation>
    <scope>NUCLEOTIDE SEQUENCE [LARGE SCALE GENOMIC DNA]</scope>
    <source>
        <strain evidence="3 4">A8</strain>
    </source>
</reference>
<dbReference type="PATRIC" id="fig|1217721.7.peg.1089"/>
<protein>
    <submittedName>
        <fullName evidence="3">Uncharacterized protein</fullName>
    </submittedName>
</protein>
<dbReference type="KEGG" id="dja:HY57_05190"/>